<gene>
    <name evidence="2" type="ORF">A0H81_06244</name>
</gene>
<feature type="transmembrane region" description="Helical" evidence="1">
    <location>
        <begin position="37"/>
        <end position="61"/>
    </location>
</feature>
<keyword evidence="1" id="KW-0812">Transmembrane</keyword>
<evidence type="ECO:0000313" key="3">
    <source>
        <dbReference type="Proteomes" id="UP000092993"/>
    </source>
</evidence>
<dbReference type="Proteomes" id="UP000092993">
    <property type="component" value="Unassembled WGS sequence"/>
</dbReference>
<evidence type="ECO:0000256" key="1">
    <source>
        <dbReference type="SAM" id="Phobius"/>
    </source>
</evidence>
<sequence>MVSSTSTPNSPILRSLIPSPPSSFFVFSTPFSQRPQLFLPALFPFLILSSPSSFFVFRSLLARRPRRPRTRPAASSVSRPITSPRHSSCSPHIFPRLLRLFVAALLRSLIPSLLVVLRVLHPLFLNAHSCSCLRSSLSLYCPLPRRSSCFTPLFARRPRRPTSLPRLAQDRLPLPIPFPAILLPVHIPFFDAHAHA</sequence>
<protein>
    <submittedName>
        <fullName evidence="2">Uncharacterized protein</fullName>
    </submittedName>
</protein>
<reference evidence="2 3" key="1">
    <citation type="submission" date="2016-03" db="EMBL/GenBank/DDBJ databases">
        <title>Whole genome sequencing of Grifola frondosa 9006-11.</title>
        <authorList>
            <person name="Min B."/>
            <person name="Park H."/>
            <person name="Kim J.-G."/>
            <person name="Cho H."/>
            <person name="Oh Y.-L."/>
            <person name="Kong W.-S."/>
            <person name="Choi I.-G."/>
        </authorList>
    </citation>
    <scope>NUCLEOTIDE SEQUENCE [LARGE SCALE GENOMIC DNA]</scope>
    <source>
        <strain evidence="2 3">9006-11</strain>
    </source>
</reference>
<accession>A0A1C7MB03</accession>
<comment type="caution">
    <text evidence="2">The sequence shown here is derived from an EMBL/GenBank/DDBJ whole genome shotgun (WGS) entry which is preliminary data.</text>
</comment>
<keyword evidence="1" id="KW-0472">Membrane</keyword>
<proteinExistence type="predicted"/>
<keyword evidence="3" id="KW-1185">Reference proteome</keyword>
<dbReference type="AlphaFoldDB" id="A0A1C7MB03"/>
<evidence type="ECO:0000313" key="2">
    <source>
        <dbReference type="EMBL" id="OBZ74100.1"/>
    </source>
</evidence>
<keyword evidence="1" id="KW-1133">Transmembrane helix</keyword>
<organism evidence="2 3">
    <name type="scientific">Grifola frondosa</name>
    <name type="common">Maitake</name>
    <name type="synonym">Polyporus frondosus</name>
    <dbReference type="NCBI Taxonomy" id="5627"/>
    <lineage>
        <taxon>Eukaryota</taxon>
        <taxon>Fungi</taxon>
        <taxon>Dikarya</taxon>
        <taxon>Basidiomycota</taxon>
        <taxon>Agaricomycotina</taxon>
        <taxon>Agaricomycetes</taxon>
        <taxon>Polyporales</taxon>
        <taxon>Grifolaceae</taxon>
        <taxon>Grifola</taxon>
    </lineage>
</organism>
<name>A0A1C7MB03_GRIFR</name>
<dbReference type="EMBL" id="LUGG01000006">
    <property type="protein sequence ID" value="OBZ74100.1"/>
    <property type="molecule type" value="Genomic_DNA"/>
</dbReference>